<dbReference type="InterPro" id="IPR053183">
    <property type="entry name" value="ASL1"/>
</dbReference>
<proteinExistence type="predicted"/>
<dbReference type="Proteomes" id="UP000304951">
    <property type="component" value="Unassembled WGS sequence"/>
</dbReference>
<dbReference type="EMBL" id="QZAF01000699">
    <property type="protein sequence ID" value="THV65172.1"/>
    <property type="molecule type" value="Genomic_DNA"/>
</dbReference>
<dbReference type="GO" id="GO:0009277">
    <property type="term" value="C:fungal-type cell wall"/>
    <property type="evidence" value="ECO:0007669"/>
    <property type="project" value="TreeGrafter"/>
</dbReference>
<comment type="caution">
    <text evidence="2">The sequence shown here is derived from an EMBL/GenBank/DDBJ whole genome shotgun (WGS) entry which is preliminary data.</text>
</comment>
<gene>
    <name evidence="2" type="ORF">D6D28_09301</name>
</gene>
<dbReference type="InterPro" id="IPR024655">
    <property type="entry name" value="Asl1_glyco_hydro_catalytic"/>
</dbReference>
<dbReference type="AlphaFoldDB" id="A0A4S8S4Y5"/>
<evidence type="ECO:0000313" key="3">
    <source>
        <dbReference type="Proteomes" id="UP000304951"/>
    </source>
</evidence>
<sequence>MSGLRLHLHGHQQSRGPTKMVKKRVLLWDYKNTRDISWAMDKIDFKGSLCSVSNWNTWYPPELKRRLSFRPMIHGRSNLTGSEWNNILTTKEEVIHFFNEPERAGISPDEAARIWNDQVVLLRSKHSKRLVSPSCASDAAGISWINKWMSLVAKNPPDYLGLHWYGTKGDEMIKHLESMHKQHPNQKIIVSEWASTSRSYPDVLGLTVQLANWMDNTQWIAEYGLFGCMRQPADSFVSPAAQLMNADGTFTDLMWEYMSDQPMHT</sequence>
<feature type="domain" description="Asl1-like glycosyl hydrolase catalytic" evidence="1">
    <location>
        <begin position="53"/>
        <end position="257"/>
    </location>
</feature>
<dbReference type="InterPro" id="IPR017853">
    <property type="entry name" value="GH"/>
</dbReference>
<reference evidence="2 3" key="1">
    <citation type="submission" date="2018-10" db="EMBL/GenBank/DDBJ databases">
        <title>Fifty Aureobasidium pullulans genomes reveal a recombining polyextremotolerant generalist.</title>
        <authorList>
            <person name="Gostincar C."/>
            <person name="Turk M."/>
            <person name="Zajc J."/>
            <person name="Gunde-Cimerman N."/>
        </authorList>
    </citation>
    <scope>NUCLEOTIDE SEQUENCE [LARGE SCALE GENOMIC DNA]</scope>
    <source>
        <strain evidence="2 3">EXF-11900</strain>
    </source>
</reference>
<protein>
    <recommendedName>
        <fullName evidence="1">Asl1-like glycosyl hydrolase catalytic domain-containing protein</fullName>
    </recommendedName>
</protein>
<dbReference type="Gene3D" id="3.20.20.80">
    <property type="entry name" value="Glycosidases"/>
    <property type="match status" value="1"/>
</dbReference>
<dbReference type="PANTHER" id="PTHR34154:SF3">
    <property type="entry name" value="ALKALI-SENSITIVE LINKAGE PROTEIN 1"/>
    <property type="match status" value="1"/>
</dbReference>
<dbReference type="SUPFAM" id="SSF51445">
    <property type="entry name" value="(Trans)glycosidases"/>
    <property type="match status" value="1"/>
</dbReference>
<dbReference type="PANTHER" id="PTHR34154">
    <property type="entry name" value="ALKALI-SENSITIVE LINKAGE PROTEIN 1"/>
    <property type="match status" value="1"/>
</dbReference>
<evidence type="ECO:0000313" key="2">
    <source>
        <dbReference type="EMBL" id="THV65172.1"/>
    </source>
</evidence>
<accession>A0A4S8S4Y5</accession>
<dbReference type="GO" id="GO:0071966">
    <property type="term" value="P:fungal-type cell wall polysaccharide metabolic process"/>
    <property type="evidence" value="ECO:0007669"/>
    <property type="project" value="TreeGrafter"/>
</dbReference>
<name>A0A4S8S4Y5_AURPU</name>
<organism evidence="2 3">
    <name type="scientific">Aureobasidium pullulans</name>
    <name type="common">Black yeast</name>
    <name type="synonym">Pullularia pullulans</name>
    <dbReference type="NCBI Taxonomy" id="5580"/>
    <lineage>
        <taxon>Eukaryota</taxon>
        <taxon>Fungi</taxon>
        <taxon>Dikarya</taxon>
        <taxon>Ascomycota</taxon>
        <taxon>Pezizomycotina</taxon>
        <taxon>Dothideomycetes</taxon>
        <taxon>Dothideomycetidae</taxon>
        <taxon>Dothideales</taxon>
        <taxon>Saccotheciaceae</taxon>
        <taxon>Aureobasidium</taxon>
    </lineage>
</organism>
<evidence type="ECO:0000259" key="1">
    <source>
        <dbReference type="Pfam" id="PF11790"/>
    </source>
</evidence>
<dbReference type="Pfam" id="PF11790">
    <property type="entry name" value="Glyco_hydro_cc"/>
    <property type="match status" value="1"/>
</dbReference>